<evidence type="ECO:0000313" key="1">
    <source>
        <dbReference type="EMBL" id="TGO14988.1"/>
    </source>
</evidence>
<name>A0A4Z1EVJ0_9HELO</name>
<proteinExistence type="predicted"/>
<gene>
    <name evidence="1" type="ORF">BPAE_0607g00010</name>
</gene>
<dbReference type="EMBL" id="PQXI01000605">
    <property type="protein sequence ID" value="TGO14988.1"/>
    <property type="molecule type" value="Genomic_DNA"/>
</dbReference>
<comment type="caution">
    <text evidence="1">The sequence shown here is derived from an EMBL/GenBank/DDBJ whole genome shotgun (WGS) entry which is preliminary data.</text>
</comment>
<dbReference type="Proteomes" id="UP000297910">
    <property type="component" value="Unassembled WGS sequence"/>
</dbReference>
<protein>
    <submittedName>
        <fullName evidence="1">Uncharacterized protein</fullName>
    </submittedName>
</protein>
<reference evidence="1 2" key="1">
    <citation type="submission" date="2017-12" db="EMBL/GenBank/DDBJ databases">
        <title>Comparative genomics of Botrytis spp.</title>
        <authorList>
            <person name="Valero-Jimenez C.A."/>
            <person name="Tapia P."/>
            <person name="Veloso J."/>
            <person name="Silva-Moreno E."/>
            <person name="Staats M."/>
            <person name="Valdes J.H."/>
            <person name="Van Kan J.A.L."/>
        </authorList>
    </citation>
    <scope>NUCLEOTIDE SEQUENCE [LARGE SCALE GENOMIC DNA]</scope>
    <source>
        <strain evidence="1 2">Bp0003</strain>
    </source>
</reference>
<evidence type="ECO:0000313" key="2">
    <source>
        <dbReference type="Proteomes" id="UP000297910"/>
    </source>
</evidence>
<dbReference type="AlphaFoldDB" id="A0A4Z1EVJ0"/>
<keyword evidence="2" id="KW-1185">Reference proteome</keyword>
<sequence>MFQTSISSQDPLRLRTSYIMDSNPETYHIDPISQGINLLTVDPSDQRIAPEPEQQNTKEYAAKIALETYLPDTKTVPAVLVSGSQQVGTQSVIPEILYHIIDYLEFSDDLPTIICVALTAKVCYDYLTTRKRLEHLKLGGEELEKGCYFRGRTSRWNLNLGQRLELAPLLSEWVGGDYRPASPKTIAALCLTSRDSEYMETPNVLFLSRAVYGDTWEQELVLLQRHMDYYNMTMPFKHNFVPYTPYFPPPLRNKVDWYEDIADFIIHGYIMSGWNEESHNDIGGWFDPGKIVCTPPYHPLGLCEARQQFWLEYMHSSLRDWVYHRGPSDFKGKGDGSNSIVSIEDGVIIAAYDRREKPLPWTYNGWDSFHRAICHQEGATSKDMLKAIERDINESWGISFWETHSID</sequence>
<organism evidence="1 2">
    <name type="scientific">Botrytis paeoniae</name>
    <dbReference type="NCBI Taxonomy" id="278948"/>
    <lineage>
        <taxon>Eukaryota</taxon>
        <taxon>Fungi</taxon>
        <taxon>Dikarya</taxon>
        <taxon>Ascomycota</taxon>
        <taxon>Pezizomycotina</taxon>
        <taxon>Leotiomycetes</taxon>
        <taxon>Helotiales</taxon>
        <taxon>Sclerotiniaceae</taxon>
        <taxon>Botrytis</taxon>
    </lineage>
</organism>
<accession>A0A4Z1EVJ0</accession>